<evidence type="ECO:0000313" key="2">
    <source>
        <dbReference type="EMBL" id="MBB5998584.1"/>
    </source>
</evidence>
<dbReference type="Proteomes" id="UP000578077">
    <property type="component" value="Unassembled WGS sequence"/>
</dbReference>
<dbReference type="AlphaFoldDB" id="A0A841E7X8"/>
<evidence type="ECO:0000313" key="3">
    <source>
        <dbReference type="Proteomes" id="UP000578077"/>
    </source>
</evidence>
<gene>
    <name evidence="2" type="ORF">HNR25_002335</name>
</gene>
<protein>
    <submittedName>
        <fullName evidence="2">Uncharacterized protein</fullName>
    </submittedName>
</protein>
<comment type="caution">
    <text evidence="2">The sequence shown here is derived from an EMBL/GenBank/DDBJ whole genome shotgun (WGS) entry which is preliminary data.</text>
</comment>
<organism evidence="2 3">
    <name type="scientific">Streptomonospora salina</name>
    <dbReference type="NCBI Taxonomy" id="104205"/>
    <lineage>
        <taxon>Bacteria</taxon>
        <taxon>Bacillati</taxon>
        <taxon>Actinomycetota</taxon>
        <taxon>Actinomycetes</taxon>
        <taxon>Streptosporangiales</taxon>
        <taxon>Nocardiopsidaceae</taxon>
        <taxon>Streptomonospora</taxon>
    </lineage>
</organism>
<dbReference type="EMBL" id="JACHLY010000001">
    <property type="protein sequence ID" value="MBB5998584.1"/>
    <property type="molecule type" value="Genomic_DNA"/>
</dbReference>
<proteinExistence type="predicted"/>
<reference evidence="2 3" key="1">
    <citation type="submission" date="2020-08" db="EMBL/GenBank/DDBJ databases">
        <title>Sequencing the genomes of 1000 actinobacteria strains.</title>
        <authorList>
            <person name="Klenk H.-P."/>
        </authorList>
    </citation>
    <scope>NUCLEOTIDE SEQUENCE [LARGE SCALE GENOMIC DNA]</scope>
    <source>
        <strain evidence="2 3">DSM 44593</strain>
    </source>
</reference>
<evidence type="ECO:0000256" key="1">
    <source>
        <dbReference type="SAM" id="MobiDB-lite"/>
    </source>
</evidence>
<sequence length="79" mass="8194">MRHITRRSIIQLDRTPPLIGTSDVRSRIAARIGAAAPDGQAPNTSAATRGGTVPDVNGDRVPSALAAEKDVAGRHRASA</sequence>
<keyword evidence="3" id="KW-1185">Reference proteome</keyword>
<name>A0A841E7X8_9ACTN</name>
<dbReference type="RefSeq" id="WP_221457529.1">
    <property type="nucleotide sequence ID" value="NZ_BAABKT010000033.1"/>
</dbReference>
<accession>A0A841E7X8</accession>
<feature type="region of interest" description="Disordered" evidence="1">
    <location>
        <begin position="33"/>
        <end position="79"/>
    </location>
</feature>